<reference evidence="3" key="1">
    <citation type="journal article" date="2019" name="Int. J. Syst. Evol. Microbiol.">
        <title>The Global Catalogue of Microorganisms (GCM) 10K type strain sequencing project: providing services to taxonomists for standard genome sequencing and annotation.</title>
        <authorList>
            <consortium name="The Broad Institute Genomics Platform"/>
            <consortium name="The Broad Institute Genome Sequencing Center for Infectious Disease"/>
            <person name="Wu L."/>
            <person name="Ma J."/>
        </authorList>
    </citation>
    <scope>NUCLEOTIDE SEQUENCE [LARGE SCALE GENOMIC DNA]</scope>
    <source>
        <strain evidence="3">JCM 4505</strain>
    </source>
</reference>
<feature type="signal peptide" evidence="1">
    <location>
        <begin position="1"/>
        <end position="26"/>
    </location>
</feature>
<evidence type="ECO:0000313" key="2">
    <source>
        <dbReference type="EMBL" id="GAA0296827.1"/>
    </source>
</evidence>
<dbReference type="Proteomes" id="UP001501867">
    <property type="component" value="Unassembled WGS sequence"/>
</dbReference>
<protein>
    <recommendedName>
        <fullName evidence="4">Secreted protein</fullName>
    </recommendedName>
</protein>
<evidence type="ECO:0000313" key="3">
    <source>
        <dbReference type="Proteomes" id="UP001501867"/>
    </source>
</evidence>
<name>A0ABP3F2V9_9ACTN</name>
<accession>A0ABP3F2V9</accession>
<keyword evidence="1" id="KW-0732">Signal</keyword>
<proteinExistence type="predicted"/>
<evidence type="ECO:0000256" key="1">
    <source>
        <dbReference type="SAM" id="SignalP"/>
    </source>
</evidence>
<feature type="chain" id="PRO_5046655252" description="Secreted protein" evidence="1">
    <location>
        <begin position="27"/>
        <end position="119"/>
    </location>
</feature>
<dbReference type="EMBL" id="BAAABV010000018">
    <property type="protein sequence ID" value="GAA0296827.1"/>
    <property type="molecule type" value="Genomic_DNA"/>
</dbReference>
<evidence type="ECO:0008006" key="4">
    <source>
        <dbReference type="Google" id="ProtNLM"/>
    </source>
</evidence>
<organism evidence="2 3">
    <name type="scientific">Streptomyces polychromogenes</name>
    <dbReference type="NCBI Taxonomy" id="67342"/>
    <lineage>
        <taxon>Bacteria</taxon>
        <taxon>Bacillati</taxon>
        <taxon>Actinomycetota</taxon>
        <taxon>Actinomycetes</taxon>
        <taxon>Kitasatosporales</taxon>
        <taxon>Streptomycetaceae</taxon>
        <taxon>Streptomyces</taxon>
    </lineage>
</organism>
<comment type="caution">
    <text evidence="2">The sequence shown here is derived from an EMBL/GenBank/DDBJ whole genome shotgun (WGS) entry which is preliminary data.</text>
</comment>
<keyword evidence="3" id="KW-1185">Reference proteome</keyword>
<sequence>MRKRAAVATLVSAAALALCVSAPVHAAPTADAQGSLTYYYKEDGLTYNGALEDPELGVCHNIFAVDYTRQAYAPHNLTNAIAEVFPNRDCTGVPTLLLPDSPQMPDIIKFRSAKFRLPL</sequence>
<gene>
    <name evidence="2" type="ORF">GCM10010302_39360</name>
</gene>